<keyword evidence="1" id="KW-0732">Signal</keyword>
<name>A0ABT3GRM2_9BACT</name>
<organism evidence="2 3">
    <name type="scientific">Luteolibacter arcticus</name>
    <dbReference type="NCBI Taxonomy" id="1581411"/>
    <lineage>
        <taxon>Bacteria</taxon>
        <taxon>Pseudomonadati</taxon>
        <taxon>Verrucomicrobiota</taxon>
        <taxon>Verrucomicrobiia</taxon>
        <taxon>Verrucomicrobiales</taxon>
        <taxon>Verrucomicrobiaceae</taxon>
        <taxon>Luteolibacter</taxon>
    </lineage>
</organism>
<protein>
    <submittedName>
        <fullName evidence="2">Serine protease</fullName>
    </submittedName>
</protein>
<proteinExistence type="predicted"/>
<evidence type="ECO:0000256" key="1">
    <source>
        <dbReference type="SAM" id="SignalP"/>
    </source>
</evidence>
<dbReference type="SUPFAM" id="SSF50494">
    <property type="entry name" value="Trypsin-like serine proteases"/>
    <property type="match status" value="1"/>
</dbReference>
<feature type="signal peptide" evidence="1">
    <location>
        <begin position="1"/>
        <end position="21"/>
    </location>
</feature>
<evidence type="ECO:0000313" key="3">
    <source>
        <dbReference type="Proteomes" id="UP001320876"/>
    </source>
</evidence>
<comment type="caution">
    <text evidence="2">The sequence shown here is derived from an EMBL/GenBank/DDBJ whole genome shotgun (WGS) entry which is preliminary data.</text>
</comment>
<dbReference type="GO" id="GO:0006508">
    <property type="term" value="P:proteolysis"/>
    <property type="evidence" value="ECO:0007669"/>
    <property type="project" value="UniProtKB-KW"/>
</dbReference>
<feature type="chain" id="PRO_5046389149" evidence="1">
    <location>
        <begin position="22"/>
        <end position="260"/>
    </location>
</feature>
<dbReference type="RefSeq" id="WP_264490288.1">
    <property type="nucleotide sequence ID" value="NZ_JAPDDT010000022.1"/>
</dbReference>
<keyword evidence="3" id="KW-1185">Reference proteome</keyword>
<accession>A0ABT3GRM2</accession>
<dbReference type="Pfam" id="PF13365">
    <property type="entry name" value="Trypsin_2"/>
    <property type="match status" value="1"/>
</dbReference>
<dbReference type="Proteomes" id="UP001320876">
    <property type="component" value="Unassembled WGS sequence"/>
</dbReference>
<dbReference type="GO" id="GO:0008233">
    <property type="term" value="F:peptidase activity"/>
    <property type="evidence" value="ECO:0007669"/>
    <property type="project" value="UniProtKB-KW"/>
</dbReference>
<reference evidence="2 3" key="1">
    <citation type="submission" date="2022-10" db="EMBL/GenBank/DDBJ databases">
        <title>Luteolibacter arcticus strain CCTCC AB 2014275, whole genome shotgun sequencing project.</title>
        <authorList>
            <person name="Zhao G."/>
            <person name="Shen L."/>
        </authorList>
    </citation>
    <scope>NUCLEOTIDE SEQUENCE [LARGE SCALE GENOMIC DNA]</scope>
    <source>
        <strain evidence="2 3">CCTCC AB 2014275</strain>
    </source>
</reference>
<gene>
    <name evidence="2" type="ORF">OKA05_26725</name>
</gene>
<keyword evidence="2" id="KW-0645">Protease</keyword>
<evidence type="ECO:0000313" key="2">
    <source>
        <dbReference type="EMBL" id="MCW1926181.1"/>
    </source>
</evidence>
<dbReference type="Gene3D" id="2.40.10.120">
    <property type="match status" value="1"/>
</dbReference>
<sequence>MKSLLLTTFAALALLVSPAHSAEHAEGMMRVTFKLFNKDSTATCFLLRDGADVFLVTAAHTFEKATGESSILVLREAGEEATWKRQDKTVAIREGDRPLWTKHPHQDLAVMRVVLELPEDATLPIDAVKTDGFPCFGDPVMLLTYPARVEANGAGFPLARQAVVASFPAETMEKHPEFIIDATAWDGDSGGPVFIDAGEGKPQVVGLVTARINHVENIKSERETRKIETPMGLSKALAAPLILETIRLAKNTVDVPASGR</sequence>
<dbReference type="InterPro" id="IPR009003">
    <property type="entry name" value="Peptidase_S1_PA"/>
</dbReference>
<dbReference type="EMBL" id="JAPDDT010000022">
    <property type="protein sequence ID" value="MCW1926181.1"/>
    <property type="molecule type" value="Genomic_DNA"/>
</dbReference>
<keyword evidence="2" id="KW-0378">Hydrolase</keyword>